<dbReference type="Gene3D" id="1.10.3720.10">
    <property type="entry name" value="MetI-like"/>
    <property type="match status" value="1"/>
</dbReference>
<proteinExistence type="inferred from homology"/>
<dbReference type="PROSITE" id="PS50928">
    <property type="entry name" value="ABC_TM1"/>
    <property type="match status" value="1"/>
</dbReference>
<dbReference type="InterPro" id="IPR035906">
    <property type="entry name" value="MetI-like_sf"/>
</dbReference>
<dbReference type="RefSeq" id="WP_149784611.1">
    <property type="nucleotide sequence ID" value="NZ_BAAADP010000002.1"/>
</dbReference>
<keyword evidence="4 7" id="KW-0812">Transmembrane</keyword>
<dbReference type="CDD" id="cd06261">
    <property type="entry name" value="TM_PBP2"/>
    <property type="match status" value="1"/>
</dbReference>
<feature type="transmembrane region" description="Helical" evidence="7">
    <location>
        <begin position="295"/>
        <end position="314"/>
    </location>
</feature>
<keyword evidence="6 7" id="KW-0472">Membrane</keyword>
<keyword evidence="3" id="KW-1003">Cell membrane</keyword>
<sequence length="332" mass="37473">MSRLSYFVRRTAITAVLIFLVASALFFFFRAMPGDYSSLLVQQGMNPEQIAELRADWGLDEPLYVQYYEYITNLLTGNAGQSFRFSQPVWELVAPRILNSFVLVAPAITATYIVGGLFGAYIGRRRGSPLEKSGIISVSVFHSIPDFFLGIMLIALFSSTLGIFPTSGMLSPATMIQIQDQAYWQRFLMPEFWRHYTLPFMTVLLYFMQYPTLIMRNSVVEVSDQEYLHYHRLKGLPESKLLRKIIRHASLPVITLYPISLAASISGLVLIEVVFNWPGIGQLLVSSVLARDFPVIQFVFLIAAVWVIIGNFLVDLLYGVLDPRVSVAGDED</sequence>
<keyword evidence="5 7" id="KW-1133">Transmembrane helix</keyword>
<evidence type="ECO:0000256" key="4">
    <source>
        <dbReference type="ARBA" id="ARBA00022692"/>
    </source>
</evidence>
<organism evidence="9 10">
    <name type="scientific">Halorubrum aquaticum</name>
    <dbReference type="NCBI Taxonomy" id="387340"/>
    <lineage>
        <taxon>Archaea</taxon>
        <taxon>Methanobacteriati</taxon>
        <taxon>Methanobacteriota</taxon>
        <taxon>Stenosarchaea group</taxon>
        <taxon>Halobacteria</taxon>
        <taxon>Halobacteriales</taxon>
        <taxon>Haloferacaceae</taxon>
        <taxon>Halorubrum</taxon>
    </lineage>
</organism>
<dbReference type="GO" id="GO:0055085">
    <property type="term" value="P:transmembrane transport"/>
    <property type="evidence" value="ECO:0007669"/>
    <property type="project" value="InterPro"/>
</dbReference>
<feature type="transmembrane region" description="Helical" evidence="7">
    <location>
        <begin position="12"/>
        <end position="32"/>
    </location>
</feature>
<dbReference type="GO" id="GO:0005886">
    <property type="term" value="C:plasma membrane"/>
    <property type="evidence" value="ECO:0007669"/>
    <property type="project" value="UniProtKB-SubCell"/>
</dbReference>
<evidence type="ECO:0000313" key="9">
    <source>
        <dbReference type="EMBL" id="SFH58634.1"/>
    </source>
</evidence>
<dbReference type="SUPFAM" id="SSF161098">
    <property type="entry name" value="MetI-like"/>
    <property type="match status" value="1"/>
</dbReference>
<evidence type="ECO:0000256" key="6">
    <source>
        <dbReference type="ARBA" id="ARBA00023136"/>
    </source>
</evidence>
<dbReference type="Proteomes" id="UP000323537">
    <property type="component" value="Unassembled WGS sequence"/>
</dbReference>
<feature type="transmembrane region" description="Helical" evidence="7">
    <location>
        <begin position="97"/>
        <end position="123"/>
    </location>
</feature>
<dbReference type="OrthoDB" id="44105at2157"/>
<dbReference type="PANTHER" id="PTHR43163">
    <property type="entry name" value="DIPEPTIDE TRANSPORT SYSTEM PERMEASE PROTEIN DPPB-RELATED"/>
    <property type="match status" value="1"/>
</dbReference>
<evidence type="ECO:0000256" key="7">
    <source>
        <dbReference type="RuleBase" id="RU363032"/>
    </source>
</evidence>
<feature type="transmembrane region" description="Helical" evidence="7">
    <location>
        <begin position="249"/>
        <end position="275"/>
    </location>
</feature>
<keyword evidence="2 7" id="KW-0813">Transport</keyword>
<evidence type="ECO:0000256" key="5">
    <source>
        <dbReference type="ARBA" id="ARBA00022989"/>
    </source>
</evidence>
<dbReference type="EMBL" id="FOPZ01000010">
    <property type="protein sequence ID" value="SFH58634.1"/>
    <property type="molecule type" value="Genomic_DNA"/>
</dbReference>
<evidence type="ECO:0000313" key="10">
    <source>
        <dbReference type="Proteomes" id="UP000323537"/>
    </source>
</evidence>
<reference evidence="9 10" key="1">
    <citation type="submission" date="2016-10" db="EMBL/GenBank/DDBJ databases">
        <authorList>
            <person name="Varghese N."/>
            <person name="Submissions S."/>
        </authorList>
    </citation>
    <scope>NUCLEOTIDE SEQUENCE [LARGE SCALE GENOMIC DNA]</scope>
    <source>
        <strain evidence="9 10">CGMCC 1.6377</strain>
    </source>
</reference>
<dbReference type="PANTHER" id="PTHR43163:SF9">
    <property type="entry name" value="ABC TRANSPORTER PERMEASE PROTEIN"/>
    <property type="match status" value="1"/>
</dbReference>
<dbReference type="Pfam" id="PF00528">
    <property type="entry name" value="BPD_transp_1"/>
    <property type="match status" value="1"/>
</dbReference>
<dbReference type="AlphaFoldDB" id="A0A1I3B8N4"/>
<evidence type="ECO:0000256" key="1">
    <source>
        <dbReference type="ARBA" id="ARBA00004651"/>
    </source>
</evidence>
<comment type="subcellular location">
    <subcellularLocation>
        <location evidence="1 7">Cell membrane</location>
        <topology evidence="1 7">Multi-pass membrane protein</topology>
    </subcellularLocation>
</comment>
<dbReference type="InterPro" id="IPR000515">
    <property type="entry name" value="MetI-like"/>
</dbReference>
<comment type="similarity">
    <text evidence="7">Belongs to the binding-protein-dependent transport system permease family.</text>
</comment>
<evidence type="ECO:0000259" key="8">
    <source>
        <dbReference type="PROSITE" id="PS50928"/>
    </source>
</evidence>
<feature type="transmembrane region" description="Helical" evidence="7">
    <location>
        <begin position="144"/>
        <end position="164"/>
    </location>
</feature>
<protein>
    <submittedName>
        <fullName evidence="9">Peptide/nickel transport system permease protein</fullName>
    </submittedName>
</protein>
<feature type="domain" description="ABC transmembrane type-1" evidence="8">
    <location>
        <begin position="97"/>
        <end position="314"/>
    </location>
</feature>
<name>A0A1I3B8N4_9EURY</name>
<dbReference type="InterPro" id="IPR045621">
    <property type="entry name" value="BPD_transp_1_N"/>
</dbReference>
<dbReference type="Pfam" id="PF19300">
    <property type="entry name" value="BPD_transp_1_N"/>
    <property type="match status" value="1"/>
</dbReference>
<evidence type="ECO:0000256" key="2">
    <source>
        <dbReference type="ARBA" id="ARBA00022448"/>
    </source>
</evidence>
<gene>
    <name evidence="9" type="ORF">SAMN04488066_11084</name>
</gene>
<evidence type="ECO:0000256" key="3">
    <source>
        <dbReference type="ARBA" id="ARBA00022475"/>
    </source>
</evidence>
<accession>A0A1I3B8N4</accession>
<feature type="transmembrane region" description="Helical" evidence="7">
    <location>
        <begin position="192"/>
        <end position="208"/>
    </location>
</feature>
<keyword evidence="10" id="KW-1185">Reference proteome</keyword>